<keyword evidence="4" id="KW-0138">CF(0)</keyword>
<evidence type="ECO:0000256" key="10">
    <source>
        <dbReference type="ARBA" id="ARBA00023310"/>
    </source>
</evidence>
<reference evidence="13" key="2">
    <citation type="submission" date="2025-08" db="UniProtKB">
        <authorList>
            <consortium name="RefSeq"/>
        </authorList>
    </citation>
    <scope>IDENTIFICATION</scope>
    <source>
        <tissue evidence="13">Leaf</tissue>
    </source>
</reference>
<dbReference type="NCBIfam" id="TIGR01131">
    <property type="entry name" value="ATP_synt_6_or_A"/>
    <property type="match status" value="1"/>
</dbReference>
<name>A0ABM3R9U7_SPIOL</name>
<keyword evidence="9 11" id="KW-0472">Membrane</keyword>
<reference evidence="12" key="1">
    <citation type="journal article" date="2021" name="Nat. Commun.">
        <title>Genomic analyses provide insights into spinach domestication and the genetic basis of agronomic traits.</title>
        <authorList>
            <person name="Cai X."/>
            <person name="Sun X."/>
            <person name="Xu C."/>
            <person name="Sun H."/>
            <person name="Wang X."/>
            <person name="Ge C."/>
            <person name="Zhang Z."/>
            <person name="Wang Q."/>
            <person name="Fei Z."/>
            <person name="Jiao C."/>
            <person name="Wang Q."/>
        </authorList>
    </citation>
    <scope>NUCLEOTIDE SEQUENCE [LARGE SCALE GENOMIC DNA]</scope>
    <source>
        <strain evidence="12">cv. Varoflay</strain>
    </source>
</reference>
<feature type="transmembrane region" description="Helical" evidence="11">
    <location>
        <begin position="35"/>
        <end position="58"/>
    </location>
</feature>
<dbReference type="Proteomes" id="UP000813463">
    <property type="component" value="Chromosome 2"/>
</dbReference>
<evidence type="ECO:0000313" key="13">
    <source>
        <dbReference type="RefSeq" id="XP_056692389.1"/>
    </source>
</evidence>
<evidence type="ECO:0000256" key="9">
    <source>
        <dbReference type="ARBA" id="ARBA00023136"/>
    </source>
</evidence>
<keyword evidence="10" id="KW-0066">ATP synthesis</keyword>
<keyword evidence="7 11" id="KW-1133">Transmembrane helix</keyword>
<dbReference type="GeneID" id="130467732"/>
<feature type="transmembrane region" description="Helical" evidence="11">
    <location>
        <begin position="134"/>
        <end position="153"/>
    </location>
</feature>
<feature type="transmembrane region" description="Helical" evidence="11">
    <location>
        <begin position="94"/>
        <end position="114"/>
    </location>
</feature>
<dbReference type="InterPro" id="IPR035908">
    <property type="entry name" value="F0_ATP_A_sf"/>
</dbReference>
<evidence type="ECO:0000313" key="12">
    <source>
        <dbReference type="Proteomes" id="UP000813463"/>
    </source>
</evidence>
<dbReference type="HAMAP" id="MF_01393">
    <property type="entry name" value="ATP_synth_a_bact"/>
    <property type="match status" value="1"/>
</dbReference>
<comment type="subcellular location">
    <subcellularLocation>
        <location evidence="1">Membrane</location>
        <topology evidence="1">Multi-pass membrane protein</topology>
    </subcellularLocation>
</comment>
<dbReference type="InterPro" id="IPR045082">
    <property type="entry name" value="ATP_syn_F0_a_bact/chloroplast"/>
</dbReference>
<dbReference type="CDD" id="cd00310">
    <property type="entry name" value="ATP-synt_Fo_a_6"/>
    <property type="match status" value="1"/>
</dbReference>
<dbReference type="InterPro" id="IPR000568">
    <property type="entry name" value="ATP_synth_F0_asu"/>
</dbReference>
<evidence type="ECO:0000256" key="11">
    <source>
        <dbReference type="SAM" id="Phobius"/>
    </source>
</evidence>
<dbReference type="PANTHER" id="PTHR42823">
    <property type="entry name" value="ATP SYNTHASE SUBUNIT A, CHLOROPLASTIC"/>
    <property type="match status" value="1"/>
</dbReference>
<gene>
    <name evidence="13" type="primary">LOC130467732</name>
</gene>
<comment type="similarity">
    <text evidence="2">Belongs to the ATPase A chain family.</text>
</comment>
<evidence type="ECO:0000256" key="6">
    <source>
        <dbReference type="ARBA" id="ARBA00022781"/>
    </source>
</evidence>
<dbReference type="Gene3D" id="1.20.120.220">
    <property type="entry name" value="ATP synthase, F0 complex, subunit A"/>
    <property type="match status" value="1"/>
</dbReference>
<evidence type="ECO:0000256" key="3">
    <source>
        <dbReference type="ARBA" id="ARBA00022448"/>
    </source>
</evidence>
<dbReference type="PANTHER" id="PTHR42823:SF3">
    <property type="entry name" value="ATP SYNTHASE SUBUNIT A, CHLOROPLASTIC"/>
    <property type="match status" value="1"/>
</dbReference>
<dbReference type="PROSITE" id="PS00449">
    <property type="entry name" value="ATPASE_A"/>
    <property type="match status" value="1"/>
</dbReference>
<evidence type="ECO:0000256" key="1">
    <source>
        <dbReference type="ARBA" id="ARBA00004141"/>
    </source>
</evidence>
<dbReference type="Pfam" id="PF00119">
    <property type="entry name" value="ATP-synt_A"/>
    <property type="match status" value="1"/>
</dbReference>
<evidence type="ECO:0000256" key="7">
    <source>
        <dbReference type="ARBA" id="ARBA00022989"/>
    </source>
</evidence>
<keyword evidence="6" id="KW-0375">Hydrogen ion transport</keyword>
<sequence length="258" mass="28400">MNVLSYSINPLKGLYAISGVEVGQHFYWQIGGFQIHGQVLITSWVVIAILLGSAAIAVRSPQTIPTGGQIFFEYVLEFIRDVSKTQIGEEYRPWVPFIGTMFLFIFVSNWSGALLPWKIIQLPHGELAAPTNDINTTVALALLTSVAYFYAGLTKKGLGYFGKYIQPTPILLPINILEDFTKPLSLSFRLFGNILADELVVVVLVSLVPLVVPIHVMFLGLFTSGIQALIFATLAAAYIGESLEGHHLFVLGRVYLLV</sequence>
<dbReference type="InterPro" id="IPR023011">
    <property type="entry name" value="ATP_synth_F0_asu_AS"/>
</dbReference>
<dbReference type="SUPFAM" id="SSF81336">
    <property type="entry name" value="F1F0 ATP synthase subunit A"/>
    <property type="match status" value="1"/>
</dbReference>
<keyword evidence="3" id="KW-0813">Transport</keyword>
<evidence type="ECO:0000256" key="4">
    <source>
        <dbReference type="ARBA" id="ARBA00022547"/>
    </source>
</evidence>
<proteinExistence type="inferred from homology"/>
<feature type="transmembrane region" description="Helical" evidence="11">
    <location>
        <begin position="190"/>
        <end position="212"/>
    </location>
</feature>
<evidence type="ECO:0000256" key="2">
    <source>
        <dbReference type="ARBA" id="ARBA00006810"/>
    </source>
</evidence>
<dbReference type="PRINTS" id="PR00123">
    <property type="entry name" value="ATPASEA"/>
</dbReference>
<keyword evidence="5 11" id="KW-0812">Transmembrane</keyword>
<evidence type="ECO:0000256" key="5">
    <source>
        <dbReference type="ARBA" id="ARBA00022692"/>
    </source>
</evidence>
<keyword evidence="12" id="KW-1185">Reference proteome</keyword>
<accession>A0ABM3R9U7</accession>
<dbReference type="RefSeq" id="XP_056692389.1">
    <property type="nucleotide sequence ID" value="XM_056836411.1"/>
</dbReference>
<protein>
    <submittedName>
        <fullName evidence="13">ATP synthase subunit a, chloroplastic-like</fullName>
    </submittedName>
</protein>
<evidence type="ECO:0000256" key="8">
    <source>
        <dbReference type="ARBA" id="ARBA00023065"/>
    </source>
</evidence>
<organism evidence="12 13">
    <name type="scientific">Spinacia oleracea</name>
    <name type="common">Spinach</name>
    <dbReference type="NCBI Taxonomy" id="3562"/>
    <lineage>
        <taxon>Eukaryota</taxon>
        <taxon>Viridiplantae</taxon>
        <taxon>Streptophyta</taxon>
        <taxon>Embryophyta</taxon>
        <taxon>Tracheophyta</taxon>
        <taxon>Spermatophyta</taxon>
        <taxon>Magnoliopsida</taxon>
        <taxon>eudicotyledons</taxon>
        <taxon>Gunneridae</taxon>
        <taxon>Pentapetalae</taxon>
        <taxon>Caryophyllales</taxon>
        <taxon>Chenopodiaceae</taxon>
        <taxon>Chenopodioideae</taxon>
        <taxon>Anserineae</taxon>
        <taxon>Spinacia</taxon>
    </lineage>
</organism>
<keyword evidence="8" id="KW-0406">Ion transport</keyword>